<feature type="coiled-coil region" evidence="6">
    <location>
        <begin position="369"/>
        <end position="403"/>
    </location>
</feature>
<dbReference type="PANTHER" id="PTHR14240">
    <property type="entry name" value="RETINITIS PIGMENTOSA GTPASE REGULATOR-INTERACTING PROTEIN"/>
    <property type="match status" value="1"/>
</dbReference>
<sequence length="2271" mass="258783">MPSEYEDKYLLLRDENTALKKKKNEQEATIKRMYTKLAMIEEKLSKTRQNEGKNNQDDRETGGNKAVIVPVRRDLDTEKFIAALKSENATLRKKNQALMEKNRWLEAQCRQSSAAKRLGSATRSTIHKKPAARKTAAIKGGFEGNTLEKQTESARKLHRETFSGDLEVALKKRLVIAEKQLMKLQKENEQLRASSSTNRLQLKPRRDNNDGSGPSDEDEKDECNKEPTNLELDHMKRELRDRQAQLAILNARYDNLESNALAEREIQEKTLEQMEQMNRQVHKLRTQLQDAVMEKEELEIRIMKAGDQEKDIALLREQNRRLEERMTSLCESPFINDAFQRKERIDKLFDLEKLTQEQKATITHTAEENQNLQGVIRELQSTLKQLKQAKDRVEQDLAQMAHHLMEERNARSLGAIKSTTGSVSVLTSRPEPIVIVRPRTPELYHQPPEKRDACSSPVNNNGSPGKKPVSSLNVGGGMVSRKYGDLPSTASFLDAEEDNSVKHLRNRVHVVQIAHLKAMQELERCEKMLQAQTNINRELALEIEELTTSKISSSNQLQRRMKELELLCEERQQRIHAHQAEIRQLKYAREKLLLKMREPDDECSEASSSDEEESEVASLSESLILAARDLAPGEQILELGIVSGDFDSSVIGVNSSSFVLCDFYDFESQSTPLLMGSRPEYNLSATFKVTVDGFFLRYLASESVLLEVHQAIRGDFKLIGKASQHALLSMFSSDMDGRVNYQQFLHYAAPSEELELLVARLKERLEYAVDSELITSVKDALTGGMDASERKRMLISIDTLVQTGEKYGIFLSDAERDLLLSTFGVASISTESGSVVGGDIAKSSGNHHRFITMNYLLLHINPRLSCTERLLCHKIRQTMYGYAQEQRKRKAADTMPAPKLFEKFDETKCGRVTRSAFRKCLSALGFDLMNVESEYRELVRHHTKQSCSMESPNNSIAGNTAILPQDRIDLDEDVLEDAKAKQQPKQPATFSDDSRKKSPKILTQNDPNYTAKTVPATTEFQRRKQAFMDRMKAIASASSKNLVYEQVEKKLQDQRVQAKERGSKVLSRQERLEQQVKQLHIPQNIHHDAARTLQRQYRQYKEQRQQQRETSCVKTTIMEADLQLQSILSKWTFADLREQEDSVLAEIERDVPVTKRSSLLTKKQLGYFLSKAPRIVLPPALLWQLMDYFSVKETGMVAYRSLLNFIFSTSTEEDEREKKQRLSVLRRLLFDVGNASHTFVSAGDMNETGRISFKKFRECLSRLGVQLSPKELHLVTIMFDANGYEILYHALLQTLTQLPHCQQLAEALERCLHFGISSLREKILTFVNSDDGLMTQEELLRVLMQPSSEGTQFEPKDASLLFEMVGGNSDTTKQISIQDLCLRLEAATKYSRKSISDEWNKYDMHYLQRLAWNCRKFICGSYSDMKYEFERFDWQERGFVSLAEFVAVARRKGFLLFTENQLKGIAKSFGVKTNVSFGINYRQFLDWTTPPPPVDMDVVEKKLRKAAHEQANKLPSRQLSEVFAHWNQIFLTEKESASEGVISRSIFVKACNTRLSISLDENEMRTLLYTYDPELKDQVDCSAFLKMNWREATITYQKRADVINDVAKAKTIVTKIGEKLQDQKGAPRQIAEAFSYNGDSSDSLVESGQFILAIRKLGISLSPDDVHSLFVAFGEQPDKRKMDFVKFFKDSFGLLVFNSPEIKPDYQLSAENEKRLRRALEAAVKVSLPKFQQCFLQFQEFCVLHRFAEIAPSKLWRQMEANGLVELLPRRAVGLLSQKFSTTFYDDDGDSSLSVSLKAVHTHLKDYLRDAPAVTVQAKTPRTPITTLSAFLESCDERGVDFRGELEARDSTYTGYVTAMELKEILLRLGIAKSASSSSAEAVIGQLVRQFRSTEQTDAVHYTEMLYEATKPAWPGSDSRYDQNTEHLRSQIRVKANLAGQIDHSDQTNYARLDAAFNHFDREKKGFLTAESICSGLRALNYNLAPTQLSILVLNMCIFRHDGGGLSRTEFDSFVIDPYAARMLKKISDRLYSEGESQSQDKMPRVAYLSRLLMECGGYSHQSSLPAETFWTQLERALERQVTTLEKLRLQHLFDVARDGNIAYKLFLKVMSQWRTPFSVAAPVFSQDSSMAEQPQKGIPEQRAAAKPEKQPYSHENSTSDKPPCACDAILRSLYNQMSSIDFASQLDIVEEYLRRKDHRHTGSIKMKQLKRVFDQIGLSLSADAFTCLQLYFPGVASPSAKEEQGEFVAYGKILLALETFHEKSGGSEKR</sequence>
<proteinExistence type="inferred from homology"/>
<gene>
    <name evidence="9" type="ORF">PC118_g2135</name>
</gene>
<keyword evidence="5" id="KW-0966">Cell projection</keyword>
<feature type="compositionally biased region" description="Polar residues" evidence="7">
    <location>
        <begin position="191"/>
        <end position="200"/>
    </location>
</feature>
<dbReference type="InterPro" id="IPR035892">
    <property type="entry name" value="C2_domain_sf"/>
</dbReference>
<feature type="compositionally biased region" description="Basic and acidic residues" evidence="7">
    <location>
        <begin position="42"/>
        <end position="62"/>
    </location>
</feature>
<feature type="region of interest" description="Disordered" evidence="7">
    <location>
        <begin position="115"/>
        <end position="134"/>
    </location>
</feature>
<dbReference type="Proteomes" id="UP000697107">
    <property type="component" value="Unassembled WGS sequence"/>
</dbReference>
<feature type="compositionally biased region" description="Basic and acidic residues" evidence="7">
    <location>
        <begin position="2144"/>
        <end position="2153"/>
    </location>
</feature>
<dbReference type="SUPFAM" id="SSF49562">
    <property type="entry name" value="C2 domain (Calcium/lipid-binding domain, CaLB)"/>
    <property type="match status" value="1"/>
</dbReference>
<dbReference type="SUPFAM" id="SSF47473">
    <property type="entry name" value="EF-hand"/>
    <property type="match status" value="4"/>
</dbReference>
<dbReference type="PROSITE" id="PS50222">
    <property type="entry name" value="EF_HAND_2"/>
    <property type="match status" value="2"/>
</dbReference>
<evidence type="ECO:0000256" key="2">
    <source>
        <dbReference type="ARBA" id="ARBA00006042"/>
    </source>
</evidence>
<evidence type="ECO:0000313" key="10">
    <source>
        <dbReference type="Proteomes" id="UP000697107"/>
    </source>
</evidence>
<feature type="compositionally biased region" description="Polar residues" evidence="7">
    <location>
        <begin position="1001"/>
        <end position="1010"/>
    </location>
</feature>
<feature type="region of interest" description="Disordered" evidence="7">
    <location>
        <begin position="42"/>
        <end position="64"/>
    </location>
</feature>
<evidence type="ECO:0000259" key="8">
    <source>
        <dbReference type="PROSITE" id="PS50222"/>
    </source>
</evidence>
<comment type="similarity">
    <text evidence="2">Belongs to the RPGRIP1 family.</text>
</comment>
<dbReference type="InterPro" id="IPR002048">
    <property type="entry name" value="EF_hand_dom"/>
</dbReference>
<evidence type="ECO:0000256" key="1">
    <source>
        <dbReference type="ARBA" id="ARBA00004138"/>
    </source>
</evidence>
<dbReference type="GO" id="GO:0005509">
    <property type="term" value="F:calcium ion binding"/>
    <property type="evidence" value="ECO:0007669"/>
    <property type="project" value="InterPro"/>
</dbReference>
<dbReference type="EMBL" id="RCML01000030">
    <property type="protein sequence ID" value="KAG2997013.1"/>
    <property type="molecule type" value="Genomic_DNA"/>
</dbReference>
<dbReference type="GO" id="GO:0005856">
    <property type="term" value="C:cytoskeleton"/>
    <property type="evidence" value="ECO:0007669"/>
    <property type="project" value="UniProtKB-ARBA"/>
</dbReference>
<accession>A0A8T1GQZ4</accession>
<keyword evidence="4" id="KW-0969">Cilium</keyword>
<feature type="region of interest" description="Disordered" evidence="7">
    <location>
        <begin position="2129"/>
        <end position="2162"/>
    </location>
</feature>
<comment type="caution">
    <text evidence="9">The sequence shown here is derived from an EMBL/GenBank/DDBJ whole genome shotgun (WGS) entry which is preliminary data.</text>
</comment>
<dbReference type="Gene3D" id="2.60.40.150">
    <property type="entry name" value="C2 domain"/>
    <property type="match status" value="1"/>
</dbReference>
<name>A0A8T1GQZ4_9STRA</name>
<evidence type="ECO:0000256" key="7">
    <source>
        <dbReference type="SAM" id="MobiDB-lite"/>
    </source>
</evidence>
<dbReference type="InterPro" id="IPR021656">
    <property type="entry name" value="C2-C2_1"/>
</dbReference>
<evidence type="ECO:0000256" key="3">
    <source>
        <dbReference type="ARBA" id="ARBA00023054"/>
    </source>
</evidence>
<feature type="compositionally biased region" description="Basic and acidic residues" evidence="7">
    <location>
        <begin position="443"/>
        <end position="453"/>
    </location>
</feature>
<keyword evidence="3 6" id="KW-0175">Coiled coil</keyword>
<feature type="domain" description="EF-hand" evidence="8">
    <location>
        <begin position="1948"/>
        <end position="1983"/>
    </location>
</feature>
<feature type="domain" description="EF-hand" evidence="8">
    <location>
        <begin position="899"/>
        <end position="927"/>
    </location>
</feature>
<dbReference type="Gene3D" id="1.10.238.10">
    <property type="entry name" value="EF-hand"/>
    <property type="match status" value="3"/>
</dbReference>
<dbReference type="GO" id="GO:0005929">
    <property type="term" value="C:cilium"/>
    <property type="evidence" value="ECO:0007669"/>
    <property type="project" value="UniProtKB-SubCell"/>
</dbReference>
<feature type="coiled-coil region" evidence="6">
    <location>
        <begin position="81"/>
        <end position="108"/>
    </location>
</feature>
<feature type="region of interest" description="Disordered" evidence="7">
    <location>
        <begin position="187"/>
        <end position="236"/>
    </location>
</feature>
<evidence type="ECO:0000256" key="5">
    <source>
        <dbReference type="ARBA" id="ARBA00023273"/>
    </source>
</evidence>
<feature type="region of interest" description="Disordered" evidence="7">
    <location>
        <begin position="977"/>
        <end position="1010"/>
    </location>
</feature>
<feature type="region of interest" description="Disordered" evidence="7">
    <location>
        <begin position="443"/>
        <end position="472"/>
    </location>
</feature>
<evidence type="ECO:0000313" key="9">
    <source>
        <dbReference type="EMBL" id="KAG2997013.1"/>
    </source>
</evidence>
<dbReference type="InterPro" id="IPR031139">
    <property type="entry name" value="RPGRIP1_fam"/>
</dbReference>
<evidence type="ECO:0000256" key="4">
    <source>
        <dbReference type="ARBA" id="ARBA00023069"/>
    </source>
</evidence>
<reference evidence="9" key="1">
    <citation type="submission" date="2018-10" db="EMBL/GenBank/DDBJ databases">
        <title>Effector identification in a new, highly contiguous assembly of the strawberry crown rot pathogen Phytophthora cactorum.</title>
        <authorList>
            <person name="Armitage A.D."/>
            <person name="Nellist C.F."/>
            <person name="Bates H."/>
            <person name="Vickerstaff R.J."/>
            <person name="Harrison R.J."/>
        </authorList>
    </citation>
    <scope>NUCLEOTIDE SEQUENCE</scope>
    <source>
        <strain evidence="9">P415</strain>
    </source>
</reference>
<protein>
    <recommendedName>
        <fullName evidence="8">EF-hand domain-containing protein</fullName>
    </recommendedName>
</protein>
<organism evidence="9 10">
    <name type="scientific">Phytophthora cactorum</name>
    <dbReference type="NCBI Taxonomy" id="29920"/>
    <lineage>
        <taxon>Eukaryota</taxon>
        <taxon>Sar</taxon>
        <taxon>Stramenopiles</taxon>
        <taxon>Oomycota</taxon>
        <taxon>Peronosporomycetes</taxon>
        <taxon>Peronosporales</taxon>
        <taxon>Peronosporaceae</taxon>
        <taxon>Phytophthora</taxon>
    </lineage>
</organism>
<dbReference type="Pfam" id="PF11618">
    <property type="entry name" value="C2-C2_1"/>
    <property type="match status" value="1"/>
</dbReference>
<dbReference type="InterPro" id="IPR011992">
    <property type="entry name" value="EF-hand-dom_pair"/>
</dbReference>
<evidence type="ECO:0000256" key="6">
    <source>
        <dbReference type="SAM" id="Coils"/>
    </source>
</evidence>
<dbReference type="VEuPathDB" id="FungiDB:PC110_g4917"/>
<feature type="coiled-coil region" evidence="6">
    <location>
        <begin position="522"/>
        <end position="581"/>
    </location>
</feature>
<comment type="subcellular location">
    <subcellularLocation>
        <location evidence="1">Cell projection</location>
        <location evidence="1">Cilium</location>
    </subcellularLocation>
</comment>